<organism evidence="2 3">
    <name type="scientific">Nonomuraea indica</name>
    <dbReference type="NCBI Taxonomy" id="1581193"/>
    <lineage>
        <taxon>Bacteria</taxon>
        <taxon>Bacillati</taxon>
        <taxon>Actinomycetota</taxon>
        <taxon>Actinomycetes</taxon>
        <taxon>Streptosporangiales</taxon>
        <taxon>Streptosporangiaceae</taxon>
        <taxon>Nonomuraea</taxon>
    </lineage>
</organism>
<dbReference type="InterPro" id="IPR029039">
    <property type="entry name" value="Flavoprotein-like_sf"/>
</dbReference>
<dbReference type="Gene3D" id="3.40.50.360">
    <property type="match status" value="1"/>
</dbReference>
<protein>
    <submittedName>
        <fullName evidence="2">NADPH-dependent FMN reductase</fullName>
        <ecNumber evidence="2">1.-.-.-</ecNumber>
    </submittedName>
</protein>
<gene>
    <name evidence="2" type="ORF">ACIBP5_23810</name>
</gene>
<keyword evidence="3" id="KW-1185">Reference proteome</keyword>
<dbReference type="Pfam" id="PF03358">
    <property type="entry name" value="FMN_red"/>
    <property type="match status" value="1"/>
</dbReference>
<dbReference type="SUPFAM" id="SSF52218">
    <property type="entry name" value="Flavoproteins"/>
    <property type="match status" value="1"/>
</dbReference>
<dbReference type="EC" id="1.-.-.-" evidence="2"/>
<reference evidence="2 3" key="1">
    <citation type="submission" date="2024-10" db="EMBL/GenBank/DDBJ databases">
        <title>The Natural Products Discovery Center: Release of the First 8490 Sequenced Strains for Exploring Actinobacteria Biosynthetic Diversity.</title>
        <authorList>
            <person name="Kalkreuter E."/>
            <person name="Kautsar S.A."/>
            <person name="Yang D."/>
            <person name="Bader C.D."/>
            <person name="Teijaro C.N."/>
            <person name="Fluegel L."/>
            <person name="Davis C.M."/>
            <person name="Simpson J.R."/>
            <person name="Lauterbach L."/>
            <person name="Steele A.D."/>
            <person name="Gui C."/>
            <person name="Meng S."/>
            <person name="Li G."/>
            <person name="Viehrig K."/>
            <person name="Ye F."/>
            <person name="Su P."/>
            <person name="Kiefer A.F."/>
            <person name="Nichols A."/>
            <person name="Cepeda A.J."/>
            <person name="Yan W."/>
            <person name="Fan B."/>
            <person name="Jiang Y."/>
            <person name="Adhikari A."/>
            <person name="Zheng C.-J."/>
            <person name="Schuster L."/>
            <person name="Cowan T.M."/>
            <person name="Smanski M.J."/>
            <person name="Chevrette M.G."/>
            <person name="De Carvalho L.P.S."/>
            <person name="Shen B."/>
        </authorList>
    </citation>
    <scope>NUCLEOTIDE SEQUENCE [LARGE SCALE GENOMIC DNA]</scope>
    <source>
        <strain evidence="2 3">NPDC049503</strain>
    </source>
</reference>
<proteinExistence type="predicted"/>
<name>A0ABW8A939_9ACTN</name>
<dbReference type="InterPro" id="IPR005025">
    <property type="entry name" value="FMN_Rdtase-like_dom"/>
</dbReference>
<evidence type="ECO:0000313" key="3">
    <source>
        <dbReference type="Proteomes" id="UP001612928"/>
    </source>
</evidence>
<accession>A0ABW8A939</accession>
<keyword evidence="2" id="KW-0560">Oxidoreductase</keyword>
<dbReference type="EMBL" id="JBITMB010000005">
    <property type="protein sequence ID" value="MFI7443007.1"/>
    <property type="molecule type" value="Genomic_DNA"/>
</dbReference>
<dbReference type="PANTHER" id="PTHR30543">
    <property type="entry name" value="CHROMATE REDUCTASE"/>
    <property type="match status" value="1"/>
</dbReference>
<dbReference type="Proteomes" id="UP001612928">
    <property type="component" value="Unassembled WGS sequence"/>
</dbReference>
<evidence type="ECO:0000259" key="1">
    <source>
        <dbReference type="Pfam" id="PF03358"/>
    </source>
</evidence>
<dbReference type="RefSeq" id="WP_397023050.1">
    <property type="nucleotide sequence ID" value="NZ_JBITMB010000005.1"/>
</dbReference>
<dbReference type="GO" id="GO:0016491">
    <property type="term" value="F:oxidoreductase activity"/>
    <property type="evidence" value="ECO:0007669"/>
    <property type="project" value="UniProtKB-KW"/>
</dbReference>
<dbReference type="PANTHER" id="PTHR30543:SF21">
    <property type="entry name" value="NAD(P)H-DEPENDENT FMN REDUCTASE LOT6"/>
    <property type="match status" value="1"/>
</dbReference>
<dbReference type="InterPro" id="IPR050712">
    <property type="entry name" value="NAD(P)H-dep_reductase"/>
</dbReference>
<comment type="caution">
    <text evidence="2">The sequence shown here is derived from an EMBL/GenBank/DDBJ whole genome shotgun (WGS) entry which is preliminary data.</text>
</comment>
<sequence>MLNVAIIVGSTRQGRFGPVVADWFVAQAKAYGGLELDVIDLADFDLPVTLPPGLPPTPMMADLSRRLHAADAFVVVTPEYNRSFPASVKNVIDWHYAEWQAKPVGLISYGGISGGQHAAQALRGVFAELHAVTLRDTISFVNPWHSFDAEGGHVDPEEPEQAARTMLGRLVWWGRALKNARAAHPYGA</sequence>
<evidence type="ECO:0000313" key="2">
    <source>
        <dbReference type="EMBL" id="MFI7443007.1"/>
    </source>
</evidence>
<feature type="domain" description="NADPH-dependent FMN reductase-like" evidence="1">
    <location>
        <begin position="3"/>
        <end position="140"/>
    </location>
</feature>